<dbReference type="InterPro" id="IPR036365">
    <property type="entry name" value="PGBD-like_sf"/>
</dbReference>
<evidence type="ECO:0000313" key="4">
    <source>
        <dbReference type="Proteomes" id="UP000440668"/>
    </source>
</evidence>
<feature type="domain" description="Peptidoglycan binding-like" evidence="1">
    <location>
        <begin position="187"/>
        <end position="246"/>
    </location>
</feature>
<dbReference type="PANTHER" id="PTHR21666:SF270">
    <property type="entry name" value="MUREIN HYDROLASE ACTIVATOR ENVC"/>
    <property type="match status" value="1"/>
</dbReference>
<dbReference type="InterPro" id="IPR011055">
    <property type="entry name" value="Dup_hybrid_motif"/>
</dbReference>
<accession>A0A6N7ZMZ2</accession>
<dbReference type="InterPro" id="IPR002477">
    <property type="entry name" value="Peptidoglycan-bd-like"/>
</dbReference>
<dbReference type="InterPro" id="IPR050570">
    <property type="entry name" value="Cell_wall_metabolism_enzyme"/>
</dbReference>
<dbReference type="InterPro" id="IPR036366">
    <property type="entry name" value="PGBDSf"/>
</dbReference>
<name>A0A6N7ZMZ2_9MICO</name>
<proteinExistence type="predicted"/>
<dbReference type="Pfam" id="PF01551">
    <property type="entry name" value="Peptidase_M23"/>
    <property type="match status" value="1"/>
</dbReference>
<dbReference type="Pfam" id="PF01471">
    <property type="entry name" value="PG_binding_1"/>
    <property type="match status" value="1"/>
</dbReference>
<dbReference type="Proteomes" id="UP000440668">
    <property type="component" value="Unassembled WGS sequence"/>
</dbReference>
<evidence type="ECO:0000259" key="2">
    <source>
        <dbReference type="Pfam" id="PF01551"/>
    </source>
</evidence>
<comment type="caution">
    <text evidence="3">The sequence shown here is derived from an EMBL/GenBank/DDBJ whole genome shotgun (WGS) entry which is preliminary data.</text>
</comment>
<reference evidence="3 4" key="1">
    <citation type="submission" date="2019-11" db="EMBL/GenBank/DDBJ databases">
        <title>Cellulosimicrobium composti sp. nov. isolated from a compost.</title>
        <authorList>
            <person name="Yang Y."/>
        </authorList>
    </citation>
    <scope>NUCLEOTIDE SEQUENCE [LARGE SCALE GENOMIC DNA]</scope>
    <source>
        <strain evidence="3 4">BIT-GX5</strain>
    </source>
</reference>
<feature type="domain" description="M23ase beta-sheet core" evidence="2">
    <location>
        <begin position="62"/>
        <end position="156"/>
    </location>
</feature>
<protein>
    <submittedName>
        <fullName evidence="3">Peptidoglycan DD-metalloendopeptidase family protein</fullName>
    </submittedName>
</protein>
<dbReference type="EMBL" id="WMKA01000070">
    <property type="protein sequence ID" value="MTG90851.1"/>
    <property type="molecule type" value="Genomic_DNA"/>
</dbReference>
<gene>
    <name evidence="3" type="ORF">GJV82_18195</name>
</gene>
<dbReference type="PANTHER" id="PTHR21666">
    <property type="entry name" value="PEPTIDASE-RELATED"/>
    <property type="match status" value="1"/>
</dbReference>
<evidence type="ECO:0000259" key="1">
    <source>
        <dbReference type="Pfam" id="PF01471"/>
    </source>
</evidence>
<dbReference type="GO" id="GO:0004222">
    <property type="term" value="F:metalloendopeptidase activity"/>
    <property type="evidence" value="ECO:0007669"/>
    <property type="project" value="TreeGrafter"/>
</dbReference>
<evidence type="ECO:0000313" key="3">
    <source>
        <dbReference type="EMBL" id="MTG90851.1"/>
    </source>
</evidence>
<dbReference type="InterPro" id="IPR016047">
    <property type="entry name" value="M23ase_b-sheet_dom"/>
</dbReference>
<dbReference type="CDD" id="cd12797">
    <property type="entry name" value="M23_peptidase"/>
    <property type="match status" value="1"/>
</dbReference>
<dbReference type="AlphaFoldDB" id="A0A6N7ZMZ2"/>
<dbReference type="Gene3D" id="2.70.70.10">
    <property type="entry name" value="Glucose Permease (Domain IIA)"/>
    <property type="match status" value="1"/>
</dbReference>
<sequence length="249" mass="26382">MFERSMWVAPCTLLPTCRPRPGDLRLHYIGGGPMSQLVNPVAGRISSRYGPRTHPITGKRTPHTGTDIAAPSGTPVKAAHAGLVTASRRDGSRGNWVGIRGDAGPTTYYLHLSRRRVAEGARVGAGTHIGDVGSTGTATGPHLHFEVWTGSTHTDPQAYYRDRGLTLGTAGAAAGGSGRPVLREGSTGQHVRDLQQHLKAHYPAYARDLAVDGSFGPKTRAVVTEYQRRAGLDPDGIVGPLTWASLGLD</sequence>
<dbReference type="SUPFAM" id="SSF51261">
    <property type="entry name" value="Duplicated hybrid motif"/>
    <property type="match status" value="1"/>
</dbReference>
<organism evidence="3 4">
    <name type="scientific">Cellulosimicrobium composti</name>
    <dbReference type="NCBI Taxonomy" id="2672572"/>
    <lineage>
        <taxon>Bacteria</taxon>
        <taxon>Bacillati</taxon>
        <taxon>Actinomycetota</taxon>
        <taxon>Actinomycetes</taxon>
        <taxon>Micrococcales</taxon>
        <taxon>Promicromonosporaceae</taxon>
        <taxon>Cellulosimicrobium</taxon>
    </lineage>
</organism>
<dbReference type="Gene3D" id="1.10.101.10">
    <property type="entry name" value="PGBD-like superfamily/PGBD"/>
    <property type="match status" value="1"/>
</dbReference>
<dbReference type="SUPFAM" id="SSF47090">
    <property type="entry name" value="PGBD-like"/>
    <property type="match status" value="1"/>
</dbReference>